<keyword evidence="3" id="KW-0489">Methyltransferase</keyword>
<dbReference type="GO" id="GO:0008983">
    <property type="term" value="F:protein-glutamate O-methyltransferase activity"/>
    <property type="evidence" value="ECO:0007669"/>
    <property type="project" value="UniProtKB-EC"/>
</dbReference>
<dbReference type="Gene3D" id="3.40.50.150">
    <property type="entry name" value="Vaccinia Virus protein VP39"/>
    <property type="match status" value="1"/>
</dbReference>
<sequence length="807" mass="91800">MRRCDPPGGAHCLRARPDRPGIRLIRPRTKARAKEPEPFPESADALGKIFFLLKQNSTVDFSLYKHTTLRRRISRRMVLQRIERVEDYVSLLRSNRDELEALFRDLLINVTCFFRDKKVYTALKKKIVPRLLKGKAEGGEIRVWVPGCATGEEVYSLAICLSEEITRTSHNLKLQVFGTDLSEPAIAKARVGHFPDLIAKDVSPERLRRFFIKTATGYQISRGIRDLCTFARQNLCEDPPFSRLDIVSCRNVLIYLGPELQKRCMPVFHYALNPVGFLLLGTSETVGPATDLFTLIDKRNKIYVKKNVTSTANLEFTAKAFLATRPEPTTNSQTSRAEITMPGPIDLQSQADRIILTQYAPSGVIIDTRMRVHEFRGRTGRFLEHAPGAATLNLLQMVRPGLVVDLRTAIHRALKEDDTVRKEGIPLKINGHPYEVTIAVVPFTLAPSGEKWLLVLFEEGRAIDTEKTHSLAKGGKVSSDGRDTEIHRLRSELGANKQSLQAIIEEQEATNEELKSANEEIESSNEELQSTNEELETAKEELQSTNEELTTLNEELSNRNIEMAQMNNDLTNLLSSINIPILMVDNSLAVRRATPLAEKLFNLIPSDIGRRLSDLKANLTISDIDNMIREVLESLTTRESKVQDMQGHWYSLRIRPYRTRDNKIDGAVITLVDIDEEQQNISRLELASQHTDAILDTVYEPLAMLDADLKVRKASRAFYKTFDLNRKKTEGLHFCEIGAGEWDVQQIRNLLEIMLPKTRRIIDFPVEVNFRRLGRRKLVFNARRLESKEEPLVLLAIEDVTNHQTRR</sequence>
<dbReference type="Gene3D" id="3.30.450.20">
    <property type="entry name" value="PAS domain"/>
    <property type="match status" value="2"/>
</dbReference>
<dbReference type="SMART" id="SM00138">
    <property type="entry name" value="MeTrc"/>
    <property type="match status" value="1"/>
</dbReference>
<dbReference type="InterPro" id="IPR000780">
    <property type="entry name" value="CheR_MeTrfase"/>
</dbReference>
<feature type="region of interest" description="Disordered" evidence="1">
    <location>
        <begin position="510"/>
        <end position="545"/>
    </location>
</feature>
<dbReference type="PANTHER" id="PTHR24422:SF27">
    <property type="entry name" value="PROTEIN-GLUTAMATE O-METHYLTRANSFERASE"/>
    <property type="match status" value="1"/>
</dbReference>
<dbReference type="EC" id="2.1.1.80" evidence="3"/>
<dbReference type="eggNOG" id="COG1196">
    <property type="taxonomic scope" value="Bacteria"/>
</dbReference>
<evidence type="ECO:0000259" key="2">
    <source>
        <dbReference type="PROSITE" id="PS50123"/>
    </source>
</evidence>
<dbReference type="InterPro" id="IPR022641">
    <property type="entry name" value="CheR_N"/>
</dbReference>
<dbReference type="PRINTS" id="PR00996">
    <property type="entry name" value="CHERMTFRASE"/>
</dbReference>
<gene>
    <name evidence="3" type="ORF">CfE428DRAFT_5751</name>
</gene>
<evidence type="ECO:0000313" key="4">
    <source>
        <dbReference type="Proteomes" id="UP000005824"/>
    </source>
</evidence>
<reference evidence="3 4" key="1">
    <citation type="journal article" date="2011" name="J. Bacteriol.">
        <title>Genome sequence of Chthoniobacter flavus Ellin428, an aerobic heterotrophic soil bacterium.</title>
        <authorList>
            <person name="Kant R."/>
            <person name="van Passel M.W."/>
            <person name="Palva A."/>
            <person name="Lucas S."/>
            <person name="Lapidus A."/>
            <person name="Glavina Del Rio T."/>
            <person name="Dalin E."/>
            <person name="Tice H."/>
            <person name="Bruce D."/>
            <person name="Goodwin L."/>
            <person name="Pitluck S."/>
            <person name="Larimer F.W."/>
            <person name="Land M.L."/>
            <person name="Hauser L."/>
            <person name="Sangwan P."/>
            <person name="de Vos W.M."/>
            <person name="Janssen P.H."/>
            <person name="Smidt H."/>
        </authorList>
    </citation>
    <scope>NUCLEOTIDE SEQUENCE [LARGE SCALE GENOMIC DNA]</scope>
    <source>
        <strain evidence="3 4">Ellin428</strain>
    </source>
</reference>
<dbReference type="InterPro" id="IPR000014">
    <property type="entry name" value="PAS"/>
</dbReference>
<evidence type="ECO:0000313" key="3">
    <source>
        <dbReference type="EMBL" id="EDY16638.1"/>
    </source>
</evidence>
<dbReference type="SUPFAM" id="SSF55785">
    <property type="entry name" value="PYP-like sensor domain (PAS domain)"/>
    <property type="match status" value="2"/>
</dbReference>
<keyword evidence="4" id="KW-1185">Reference proteome</keyword>
<dbReference type="Proteomes" id="UP000005824">
    <property type="component" value="Unassembled WGS sequence"/>
</dbReference>
<organism evidence="3 4">
    <name type="scientific">Chthoniobacter flavus Ellin428</name>
    <dbReference type="NCBI Taxonomy" id="497964"/>
    <lineage>
        <taxon>Bacteria</taxon>
        <taxon>Pseudomonadati</taxon>
        <taxon>Verrucomicrobiota</taxon>
        <taxon>Spartobacteria</taxon>
        <taxon>Chthoniobacterales</taxon>
        <taxon>Chthoniobacteraceae</taxon>
        <taxon>Chthoniobacter</taxon>
    </lineage>
</organism>
<dbReference type="Pfam" id="PF03705">
    <property type="entry name" value="CheR_N"/>
    <property type="match status" value="1"/>
</dbReference>
<dbReference type="EMBL" id="ABVL01000029">
    <property type="protein sequence ID" value="EDY16638.1"/>
    <property type="molecule type" value="Genomic_DNA"/>
</dbReference>
<dbReference type="PROSITE" id="PS50123">
    <property type="entry name" value="CHER"/>
    <property type="match status" value="1"/>
</dbReference>
<dbReference type="PANTHER" id="PTHR24422">
    <property type="entry name" value="CHEMOTAXIS PROTEIN METHYLTRANSFERASE"/>
    <property type="match status" value="1"/>
</dbReference>
<dbReference type="GO" id="GO:0032259">
    <property type="term" value="P:methylation"/>
    <property type="evidence" value="ECO:0007669"/>
    <property type="project" value="UniProtKB-KW"/>
</dbReference>
<comment type="caution">
    <text evidence="3">The sequence shown here is derived from an EMBL/GenBank/DDBJ whole genome shotgun (WGS) entry which is preliminary data.</text>
</comment>
<dbReference type="SMART" id="SM00091">
    <property type="entry name" value="PAS"/>
    <property type="match status" value="2"/>
</dbReference>
<accession>B4DA11</accession>
<proteinExistence type="predicted"/>
<dbReference type="eggNOG" id="COG1352">
    <property type="taxonomic scope" value="Bacteria"/>
</dbReference>
<keyword evidence="3" id="KW-0808">Transferase</keyword>
<name>B4DA11_9BACT</name>
<feature type="domain" description="CheR-type methyltransferase" evidence="2">
    <location>
        <begin position="52"/>
        <end position="306"/>
    </location>
</feature>
<dbReference type="InterPro" id="IPR022642">
    <property type="entry name" value="CheR_C"/>
</dbReference>
<dbReference type="InterPro" id="IPR035965">
    <property type="entry name" value="PAS-like_dom_sf"/>
</dbReference>
<dbReference type="Pfam" id="PF01739">
    <property type="entry name" value="CheR"/>
    <property type="match status" value="1"/>
</dbReference>
<dbReference type="Pfam" id="PF13596">
    <property type="entry name" value="PAS_10"/>
    <property type="match status" value="1"/>
</dbReference>
<dbReference type="SUPFAM" id="SSF53335">
    <property type="entry name" value="S-adenosyl-L-methionine-dependent methyltransferases"/>
    <property type="match status" value="1"/>
</dbReference>
<evidence type="ECO:0000256" key="1">
    <source>
        <dbReference type="SAM" id="MobiDB-lite"/>
    </source>
</evidence>
<dbReference type="InterPro" id="IPR029063">
    <property type="entry name" value="SAM-dependent_MTases_sf"/>
</dbReference>
<dbReference type="InterPro" id="IPR050903">
    <property type="entry name" value="Bact_Chemotaxis_MeTrfase"/>
</dbReference>
<dbReference type="RefSeq" id="WP_006983072.1">
    <property type="nucleotide sequence ID" value="NZ_ABVL01000029.1"/>
</dbReference>
<dbReference type="SUPFAM" id="SSF47757">
    <property type="entry name" value="Chemotaxis receptor methyltransferase CheR, N-terminal domain"/>
    <property type="match status" value="1"/>
</dbReference>
<dbReference type="AlphaFoldDB" id="B4DA11"/>
<protein>
    <submittedName>
        <fullName evidence="3">MCP methyltransferase, CheR-type with PAS/PAC sensor</fullName>
        <ecNumber evidence="3">2.1.1.80</ecNumber>
    </submittedName>
</protein>
<dbReference type="InParanoid" id="B4DA11"/>
<dbReference type="STRING" id="497964.CfE428DRAFT_5751"/>